<comment type="caution">
    <text evidence="1">The sequence shown here is derived from an EMBL/GenBank/DDBJ whole genome shotgun (WGS) entry which is preliminary data.</text>
</comment>
<reference evidence="1 2" key="1">
    <citation type="submission" date="2019-03" db="EMBL/GenBank/DDBJ databases">
        <title>Genomic Encyclopedia of Type Strains, Phase IV (KMG-IV): sequencing the most valuable type-strain genomes for metagenomic binning, comparative biology and taxonomic classification.</title>
        <authorList>
            <person name="Goeker M."/>
        </authorList>
    </citation>
    <scope>NUCLEOTIDE SEQUENCE [LARGE SCALE GENOMIC DNA]</scope>
    <source>
        <strain evidence="1 2">DSM 21667</strain>
    </source>
</reference>
<protein>
    <submittedName>
        <fullName evidence="1">Sel1 repeat-containing protein</fullName>
    </submittedName>
</protein>
<dbReference type="AlphaFoldDB" id="A0A4R6Z998"/>
<dbReference type="Pfam" id="PF08238">
    <property type="entry name" value="Sel1"/>
    <property type="match status" value="2"/>
</dbReference>
<name>A0A4R6Z998_9GAMM</name>
<dbReference type="EMBL" id="SNZH01000001">
    <property type="protein sequence ID" value="TDR48471.1"/>
    <property type="molecule type" value="Genomic_DNA"/>
</dbReference>
<dbReference type="SMART" id="SM00671">
    <property type="entry name" value="SEL1"/>
    <property type="match status" value="3"/>
</dbReference>
<dbReference type="PANTHER" id="PTHR11102">
    <property type="entry name" value="SEL-1-LIKE PROTEIN"/>
    <property type="match status" value="1"/>
</dbReference>
<gene>
    <name evidence="1" type="ORF">DFR29_10191</name>
</gene>
<evidence type="ECO:0000313" key="2">
    <source>
        <dbReference type="Proteomes" id="UP000295293"/>
    </source>
</evidence>
<dbReference type="RefSeq" id="WP_133816597.1">
    <property type="nucleotide sequence ID" value="NZ_SNZH01000001.1"/>
</dbReference>
<evidence type="ECO:0000313" key="1">
    <source>
        <dbReference type="EMBL" id="TDR48471.1"/>
    </source>
</evidence>
<dbReference type="InterPro" id="IPR050767">
    <property type="entry name" value="Sel1_AlgK"/>
</dbReference>
<accession>A0A4R6Z998</accession>
<dbReference type="Gene3D" id="1.25.40.10">
    <property type="entry name" value="Tetratricopeptide repeat domain"/>
    <property type="match status" value="1"/>
</dbReference>
<proteinExistence type="predicted"/>
<organism evidence="1 2">
    <name type="scientific">Tahibacter aquaticus</name>
    <dbReference type="NCBI Taxonomy" id="520092"/>
    <lineage>
        <taxon>Bacteria</taxon>
        <taxon>Pseudomonadati</taxon>
        <taxon>Pseudomonadota</taxon>
        <taxon>Gammaproteobacteria</taxon>
        <taxon>Lysobacterales</taxon>
        <taxon>Rhodanobacteraceae</taxon>
        <taxon>Tahibacter</taxon>
    </lineage>
</organism>
<dbReference type="InterPro" id="IPR011990">
    <property type="entry name" value="TPR-like_helical_dom_sf"/>
</dbReference>
<sequence length="145" mass="15480">MKDEMRLLQGKASRGSGAAQLELGHGYMSGRLLSGESIECDYAQARYWLQQAHAQGVATASLLLGMMNEEGLGGEADPVAAIALYEVAAQHGDVISCLRLARLHAASDSRALAEDWYRKVLQLGTAEADADEIAEAKAYLADVQS</sequence>
<dbReference type="SUPFAM" id="SSF81901">
    <property type="entry name" value="HCP-like"/>
    <property type="match status" value="1"/>
</dbReference>
<dbReference type="Proteomes" id="UP000295293">
    <property type="component" value="Unassembled WGS sequence"/>
</dbReference>
<dbReference type="PANTHER" id="PTHR11102:SF160">
    <property type="entry name" value="ERAD-ASSOCIATED E3 UBIQUITIN-PROTEIN LIGASE COMPONENT HRD3"/>
    <property type="match status" value="1"/>
</dbReference>
<keyword evidence="2" id="KW-1185">Reference proteome</keyword>
<dbReference type="OrthoDB" id="9792653at2"/>
<dbReference type="InterPro" id="IPR006597">
    <property type="entry name" value="Sel1-like"/>
</dbReference>